<keyword evidence="4" id="KW-0862">Zinc</keyword>
<dbReference type="Pfam" id="PF07282">
    <property type="entry name" value="Cas12f1-like_TNB"/>
    <property type="match status" value="1"/>
</dbReference>
<geneLocation type="plasmid" evidence="10 11">
    <name>unnamed2</name>
</geneLocation>
<evidence type="ECO:0000256" key="2">
    <source>
        <dbReference type="ARBA" id="ARBA00022578"/>
    </source>
</evidence>
<dbReference type="EMBL" id="CP128402">
    <property type="protein sequence ID" value="WJW70352.1"/>
    <property type="molecule type" value="Genomic_DNA"/>
</dbReference>
<dbReference type="NCBIfam" id="NF040570">
    <property type="entry name" value="guided_TnpB"/>
    <property type="match status" value="1"/>
</dbReference>
<evidence type="ECO:0000259" key="9">
    <source>
        <dbReference type="Pfam" id="PF12323"/>
    </source>
</evidence>
<keyword evidence="11" id="KW-1185">Reference proteome</keyword>
<dbReference type="InterPro" id="IPR021027">
    <property type="entry name" value="Transposase_put_HTH"/>
</dbReference>
<keyword evidence="10" id="KW-0614">Plasmid</keyword>
<evidence type="ECO:0000313" key="11">
    <source>
        <dbReference type="Proteomes" id="UP001431572"/>
    </source>
</evidence>
<evidence type="ECO:0000256" key="5">
    <source>
        <dbReference type="ARBA" id="ARBA00023125"/>
    </source>
</evidence>
<proteinExistence type="inferred from homology"/>
<keyword evidence="6" id="KW-0233">DNA recombination</keyword>
<feature type="domain" description="Cas12f1-like TNB" evidence="8">
    <location>
        <begin position="294"/>
        <end position="356"/>
    </location>
</feature>
<accession>A0ABY9BCG2</accession>
<keyword evidence="2" id="KW-0815">Transposition</keyword>
<dbReference type="Pfam" id="PF01385">
    <property type="entry name" value="OrfB_IS605"/>
    <property type="match status" value="1"/>
</dbReference>
<organism evidence="10 11">
    <name type="scientific">Candidatus Chlorohelix allophototropha</name>
    <dbReference type="NCBI Taxonomy" id="3003348"/>
    <lineage>
        <taxon>Bacteria</taxon>
        <taxon>Bacillati</taxon>
        <taxon>Chloroflexota</taxon>
        <taxon>Chloroflexia</taxon>
        <taxon>Candidatus Chloroheliales</taxon>
        <taxon>Candidatus Chloroheliaceae</taxon>
        <taxon>Candidatus Chlorohelix</taxon>
    </lineage>
</organism>
<keyword evidence="5" id="KW-0238">DNA-binding</keyword>
<evidence type="ECO:0000256" key="4">
    <source>
        <dbReference type="ARBA" id="ARBA00022833"/>
    </source>
</evidence>
<feature type="domain" description="Probable transposase IS891/IS1136/IS1341" evidence="7">
    <location>
        <begin position="167"/>
        <end position="281"/>
    </location>
</feature>
<evidence type="ECO:0000256" key="3">
    <source>
        <dbReference type="ARBA" id="ARBA00022723"/>
    </source>
</evidence>
<evidence type="ECO:0000259" key="7">
    <source>
        <dbReference type="Pfam" id="PF01385"/>
    </source>
</evidence>
<dbReference type="InterPro" id="IPR001959">
    <property type="entry name" value="Transposase"/>
</dbReference>
<feature type="domain" description="Transposase putative helix-turn-helix" evidence="9">
    <location>
        <begin position="1"/>
        <end position="45"/>
    </location>
</feature>
<keyword evidence="3" id="KW-0479">Metal-binding</keyword>
<dbReference type="RefSeq" id="WP_341472221.1">
    <property type="nucleotide sequence ID" value="NZ_CP128402.1"/>
</dbReference>
<dbReference type="Pfam" id="PF12323">
    <property type="entry name" value="HTH_OrfB_IS605"/>
    <property type="match status" value="1"/>
</dbReference>
<evidence type="ECO:0000259" key="8">
    <source>
        <dbReference type="Pfam" id="PF07282"/>
    </source>
</evidence>
<protein>
    <submittedName>
        <fullName evidence="10">Transposase</fullName>
    </submittedName>
</protein>
<reference evidence="10" key="1">
    <citation type="journal article" date="2024" name="Nature">
        <title>Anoxygenic phototroph of the Chloroflexota uses a type I reaction centre.</title>
        <authorList>
            <person name="Tsuji J.M."/>
            <person name="Shaw N.A."/>
            <person name="Nagashima S."/>
            <person name="Venkiteswaran J.J."/>
            <person name="Schiff S.L."/>
            <person name="Watanabe T."/>
            <person name="Fukui M."/>
            <person name="Hanada S."/>
            <person name="Tank M."/>
            <person name="Neufeld J.D."/>
        </authorList>
    </citation>
    <scope>NUCLEOTIDE SEQUENCE</scope>
    <source>
        <strain evidence="10">L227-S17</strain>
    </source>
</reference>
<sequence length="359" mass="41441">MQTRRMCKFRIYPTKPAQHSLENTLRLCRELYNAALTERREAYRMKGITLNYYDQQNQLPEIKEIRTDLTTIHSQVLQNVLKRVDLAFKAFFSRVKRGVKAGFPRFQGRNRYDSFTFPQGGWALKNDKLTLSKIGTIKVKFHREVLGRVKTCTIKREAGNIWFVVFSVETKIETPQYHSGYAIGIDVGIEHFVNLSNGEQVENPRFYRKAQKKLTKIQRKCDKVKRLSRRNPLKRKASLALSRAHRKVKNCRLDFQHKLSRNLVNTYSLIAVEDLNIKGLAAGMLAKSVNDAGWSCFIAMLRYKVAKTGSKLIEIDPRQTSQICPNCGVITKKELSVRWHSCPCGCEMHRDTAAARRGE</sequence>
<gene>
    <name evidence="10" type="ORF">OZ401_004925</name>
</gene>
<dbReference type="InterPro" id="IPR010095">
    <property type="entry name" value="Cas12f1-like_TNB"/>
</dbReference>
<dbReference type="Proteomes" id="UP001431572">
    <property type="component" value="Plasmid unnamed2"/>
</dbReference>
<comment type="similarity">
    <text evidence="1">In the C-terminal section; belongs to the transposase 35 family.</text>
</comment>
<evidence type="ECO:0000256" key="1">
    <source>
        <dbReference type="ARBA" id="ARBA00008761"/>
    </source>
</evidence>
<dbReference type="NCBIfam" id="TIGR01766">
    <property type="entry name" value="IS200/IS605 family accessory protein TnpB-like domain"/>
    <property type="match status" value="1"/>
</dbReference>
<evidence type="ECO:0000313" key="10">
    <source>
        <dbReference type="EMBL" id="WJW70352.1"/>
    </source>
</evidence>
<name>A0ABY9BCG2_9CHLR</name>
<evidence type="ECO:0000256" key="6">
    <source>
        <dbReference type="ARBA" id="ARBA00023172"/>
    </source>
</evidence>